<proteinExistence type="predicted"/>
<feature type="domain" description="HD-GYP" evidence="1">
    <location>
        <begin position="114"/>
        <end position="310"/>
    </location>
</feature>
<keyword evidence="3" id="KW-1185">Reference proteome</keyword>
<organism evidence="2 3">
    <name type="scientific">Paenibacillus filicis</name>
    <dbReference type="NCBI Taxonomy" id="669464"/>
    <lineage>
        <taxon>Bacteria</taxon>
        <taxon>Bacillati</taxon>
        <taxon>Bacillota</taxon>
        <taxon>Bacilli</taxon>
        <taxon>Bacillales</taxon>
        <taxon>Paenibacillaceae</taxon>
        <taxon>Paenibacillus</taxon>
    </lineage>
</organism>
<dbReference type="Gene3D" id="1.10.3210.10">
    <property type="entry name" value="Hypothetical protein af1432"/>
    <property type="match status" value="1"/>
</dbReference>
<protein>
    <submittedName>
        <fullName evidence="2">HD-GYP domain-containing protein</fullName>
        <ecNumber evidence="2">3.1.4.-</ecNumber>
    </submittedName>
</protein>
<dbReference type="SMART" id="SM00471">
    <property type="entry name" value="HDc"/>
    <property type="match status" value="1"/>
</dbReference>
<dbReference type="RefSeq" id="WP_341414492.1">
    <property type="nucleotide sequence ID" value="NZ_JBBPCC010000002.1"/>
</dbReference>
<dbReference type="InterPro" id="IPR003607">
    <property type="entry name" value="HD/PDEase_dom"/>
</dbReference>
<dbReference type="SUPFAM" id="SSF109604">
    <property type="entry name" value="HD-domain/PDEase-like"/>
    <property type="match status" value="1"/>
</dbReference>
<dbReference type="CDD" id="cd00077">
    <property type="entry name" value="HDc"/>
    <property type="match status" value="1"/>
</dbReference>
<accession>A0ABU9DF11</accession>
<dbReference type="Pfam" id="PF13487">
    <property type="entry name" value="HD_5"/>
    <property type="match status" value="1"/>
</dbReference>
<evidence type="ECO:0000313" key="3">
    <source>
        <dbReference type="Proteomes" id="UP001469365"/>
    </source>
</evidence>
<dbReference type="PANTHER" id="PTHR43155">
    <property type="entry name" value="CYCLIC DI-GMP PHOSPHODIESTERASE PA4108-RELATED"/>
    <property type="match status" value="1"/>
</dbReference>
<sequence>MRLLPTSACQAGMRLGKCIFSEEGIVLLNVGAELTEPLIQRLQQFGVDYLYIADPATDDVQVEDVISDATKTRAIQEIRTQFRTFMEKNSAPKVSKGHVLGRAFGNVIKMIIDDLSENKPGTLIMLSNMNVMNNYLYQHSLNVCIYVTMLGMVNGYTRDELTTIGMGALLHDIGLTKVSPDLLNKPGKLTPQEYEEIKKHPELGFKILKDEPNMPLLSAHCAFQHHERENGSGYPRGILGKDIHEYAKWIAVADSYDAMTSHRAYRKAMLPHQAMEVLFAGVGTLYDQKKVALFRDNVAIYPVGVTVTLNSKEKGVVVGINPAVPQRPTIRVLEDADGQRLTQPYEVDLSEKLTLFIEHVEV</sequence>
<dbReference type="Proteomes" id="UP001469365">
    <property type="component" value="Unassembled WGS sequence"/>
</dbReference>
<keyword evidence="2" id="KW-0378">Hydrolase</keyword>
<dbReference type="EC" id="3.1.4.-" evidence="2"/>
<name>A0ABU9DF11_9BACL</name>
<gene>
    <name evidence="2" type="ORF">WMW72_05930</name>
</gene>
<dbReference type="PANTHER" id="PTHR43155:SF2">
    <property type="entry name" value="CYCLIC DI-GMP PHOSPHODIESTERASE PA4108"/>
    <property type="match status" value="1"/>
</dbReference>
<dbReference type="PROSITE" id="PS51832">
    <property type="entry name" value="HD_GYP"/>
    <property type="match status" value="1"/>
</dbReference>
<evidence type="ECO:0000259" key="1">
    <source>
        <dbReference type="PROSITE" id="PS51832"/>
    </source>
</evidence>
<dbReference type="GO" id="GO:0016787">
    <property type="term" value="F:hydrolase activity"/>
    <property type="evidence" value="ECO:0007669"/>
    <property type="project" value="UniProtKB-KW"/>
</dbReference>
<reference evidence="2 3" key="1">
    <citation type="submission" date="2024-04" db="EMBL/GenBank/DDBJ databases">
        <title>draft genome sequnece of Paenibacillus filicis.</title>
        <authorList>
            <person name="Kim D.-U."/>
        </authorList>
    </citation>
    <scope>NUCLEOTIDE SEQUENCE [LARGE SCALE GENOMIC DNA]</scope>
    <source>
        <strain evidence="2 3">KACC14197</strain>
    </source>
</reference>
<dbReference type="EMBL" id="JBBPCC010000002">
    <property type="protein sequence ID" value="MEK8127450.1"/>
    <property type="molecule type" value="Genomic_DNA"/>
</dbReference>
<comment type="caution">
    <text evidence="2">The sequence shown here is derived from an EMBL/GenBank/DDBJ whole genome shotgun (WGS) entry which is preliminary data.</text>
</comment>
<evidence type="ECO:0000313" key="2">
    <source>
        <dbReference type="EMBL" id="MEK8127450.1"/>
    </source>
</evidence>
<dbReference type="InterPro" id="IPR037522">
    <property type="entry name" value="HD_GYP_dom"/>
</dbReference>